<protein>
    <submittedName>
        <fullName evidence="1">Uncharacterized protein</fullName>
    </submittedName>
</protein>
<dbReference type="RefSeq" id="WP_188696271.1">
    <property type="nucleotide sequence ID" value="NZ_BMLS01000004.1"/>
</dbReference>
<reference evidence="1" key="2">
    <citation type="submission" date="2020-09" db="EMBL/GenBank/DDBJ databases">
        <authorList>
            <person name="Sun Q."/>
            <person name="Zhou Y."/>
        </authorList>
    </citation>
    <scope>NUCLEOTIDE SEQUENCE</scope>
    <source>
        <strain evidence="1">CGMCC 1.7086</strain>
    </source>
</reference>
<organism evidence="1 2">
    <name type="scientific">Bowmanella pacifica</name>
    <dbReference type="NCBI Taxonomy" id="502051"/>
    <lineage>
        <taxon>Bacteria</taxon>
        <taxon>Pseudomonadati</taxon>
        <taxon>Pseudomonadota</taxon>
        <taxon>Gammaproteobacteria</taxon>
        <taxon>Alteromonadales</taxon>
        <taxon>Alteromonadaceae</taxon>
        <taxon>Bowmanella</taxon>
    </lineage>
</organism>
<sequence length="154" mass="17680">MLASLFLFSSIASFSAETISGYWFGNDDEDNRQFLVYRSDNGEYISLQQFLEDDTVVKWSIQFGYWELLDQKIVVSHVGTYDKNGVKTTGSCELETSSYQVLEGNHDTLKYRSLDSNTVYVTYRTSPDKISGNDFVDYIEVIIKGINMHRTNCE</sequence>
<name>A0A917Z0E7_9ALTE</name>
<comment type="caution">
    <text evidence="1">The sequence shown here is derived from an EMBL/GenBank/DDBJ whole genome shotgun (WGS) entry which is preliminary data.</text>
</comment>
<dbReference type="EMBL" id="BMLS01000004">
    <property type="protein sequence ID" value="GGO71542.1"/>
    <property type="molecule type" value="Genomic_DNA"/>
</dbReference>
<keyword evidence="2" id="KW-1185">Reference proteome</keyword>
<proteinExistence type="predicted"/>
<accession>A0A917Z0E7</accession>
<dbReference type="AlphaFoldDB" id="A0A917Z0E7"/>
<reference evidence="1" key="1">
    <citation type="journal article" date="2014" name="Int. J. Syst. Evol. Microbiol.">
        <title>Complete genome sequence of Corynebacterium casei LMG S-19264T (=DSM 44701T), isolated from a smear-ripened cheese.</title>
        <authorList>
            <consortium name="US DOE Joint Genome Institute (JGI-PGF)"/>
            <person name="Walter F."/>
            <person name="Albersmeier A."/>
            <person name="Kalinowski J."/>
            <person name="Ruckert C."/>
        </authorList>
    </citation>
    <scope>NUCLEOTIDE SEQUENCE</scope>
    <source>
        <strain evidence="1">CGMCC 1.7086</strain>
    </source>
</reference>
<evidence type="ECO:0000313" key="2">
    <source>
        <dbReference type="Proteomes" id="UP000606935"/>
    </source>
</evidence>
<gene>
    <name evidence="1" type="ORF">GCM10010982_27570</name>
</gene>
<evidence type="ECO:0000313" key="1">
    <source>
        <dbReference type="EMBL" id="GGO71542.1"/>
    </source>
</evidence>
<dbReference type="Proteomes" id="UP000606935">
    <property type="component" value="Unassembled WGS sequence"/>
</dbReference>